<dbReference type="EMBL" id="BMFV01000035">
    <property type="protein sequence ID" value="GGH86964.1"/>
    <property type="molecule type" value="Genomic_DNA"/>
</dbReference>
<dbReference type="GO" id="GO:0030420">
    <property type="term" value="P:establishment of competence for transformation"/>
    <property type="evidence" value="ECO:0007669"/>
    <property type="project" value="InterPro"/>
</dbReference>
<gene>
    <name evidence="1" type="ORF">GCM10007096_35890</name>
</gene>
<accession>A0A8J3EN67</accession>
<sequence length="199" mass="22893">METIHSQAHYVINPETMALLPIDSPFGEHWTLVIESYRVLQVTRKPLTIIDESCKFFGSSYKGRKEGAAALLNYTHMAPIAISDAFEITLFPLTSPKNRECIWLIHQHIKNCEDAQDGTLIQFTNYQVKTLPIHFGTFEMKLNRAAQYRCKLLESRQYYQSYTPQLQSSSLIDLEKAIKMKGTGMFTIEEDESAFVEYP</sequence>
<organism evidence="1 2">
    <name type="scientific">Pullulanibacillus pueri</name>
    <dbReference type="NCBI Taxonomy" id="1437324"/>
    <lineage>
        <taxon>Bacteria</taxon>
        <taxon>Bacillati</taxon>
        <taxon>Bacillota</taxon>
        <taxon>Bacilli</taxon>
        <taxon>Bacillales</taxon>
        <taxon>Sporolactobacillaceae</taxon>
        <taxon>Pullulanibacillus</taxon>
    </lineage>
</organism>
<dbReference type="RefSeq" id="WP_188498757.1">
    <property type="nucleotide sequence ID" value="NZ_BMFV01000035.1"/>
</dbReference>
<reference evidence="1" key="1">
    <citation type="journal article" date="2014" name="Int. J. Syst. Evol. Microbiol.">
        <title>Complete genome sequence of Corynebacterium casei LMG S-19264T (=DSM 44701T), isolated from a smear-ripened cheese.</title>
        <authorList>
            <consortium name="US DOE Joint Genome Institute (JGI-PGF)"/>
            <person name="Walter F."/>
            <person name="Albersmeier A."/>
            <person name="Kalinowski J."/>
            <person name="Ruckert C."/>
        </authorList>
    </citation>
    <scope>NUCLEOTIDE SEQUENCE</scope>
    <source>
        <strain evidence="1">CGMCC 1.12777</strain>
    </source>
</reference>
<name>A0A8J3EN67_9BACL</name>
<evidence type="ECO:0000313" key="2">
    <source>
        <dbReference type="Proteomes" id="UP000656813"/>
    </source>
</evidence>
<evidence type="ECO:0000313" key="1">
    <source>
        <dbReference type="EMBL" id="GGH86964.1"/>
    </source>
</evidence>
<evidence type="ECO:0008006" key="3">
    <source>
        <dbReference type="Google" id="ProtNLM"/>
    </source>
</evidence>
<dbReference type="Pfam" id="PF06338">
    <property type="entry name" value="ComK"/>
    <property type="match status" value="1"/>
</dbReference>
<protein>
    <recommendedName>
        <fullName evidence="3">Competence protein</fullName>
    </recommendedName>
</protein>
<reference evidence="1" key="2">
    <citation type="submission" date="2020-09" db="EMBL/GenBank/DDBJ databases">
        <authorList>
            <person name="Sun Q."/>
            <person name="Zhou Y."/>
        </authorList>
    </citation>
    <scope>NUCLEOTIDE SEQUENCE</scope>
    <source>
        <strain evidence="1">CGMCC 1.12777</strain>
    </source>
</reference>
<keyword evidence="2" id="KW-1185">Reference proteome</keyword>
<comment type="caution">
    <text evidence="1">The sequence shown here is derived from an EMBL/GenBank/DDBJ whole genome shotgun (WGS) entry which is preliminary data.</text>
</comment>
<proteinExistence type="predicted"/>
<dbReference type="Proteomes" id="UP000656813">
    <property type="component" value="Unassembled WGS sequence"/>
</dbReference>
<dbReference type="InterPro" id="IPR010461">
    <property type="entry name" value="ComK"/>
</dbReference>
<dbReference type="AlphaFoldDB" id="A0A8J3EN67"/>